<evidence type="ECO:0008006" key="3">
    <source>
        <dbReference type="Google" id="ProtNLM"/>
    </source>
</evidence>
<proteinExistence type="predicted"/>
<dbReference type="RefSeq" id="WP_190954172.1">
    <property type="nucleotide sequence ID" value="NZ_JACJTU010000004.1"/>
</dbReference>
<protein>
    <recommendedName>
        <fullName evidence="3">Flagellar assembly protein H</fullName>
    </recommendedName>
</protein>
<evidence type="ECO:0000313" key="2">
    <source>
        <dbReference type="Proteomes" id="UP000637383"/>
    </source>
</evidence>
<organism evidence="1 2">
    <name type="scientific">Nostoc paludosum FACHB-159</name>
    <dbReference type="NCBI Taxonomy" id="2692908"/>
    <lineage>
        <taxon>Bacteria</taxon>
        <taxon>Bacillati</taxon>
        <taxon>Cyanobacteriota</taxon>
        <taxon>Cyanophyceae</taxon>
        <taxon>Nostocales</taxon>
        <taxon>Nostocaceae</taxon>
        <taxon>Nostoc</taxon>
    </lineage>
</organism>
<evidence type="ECO:0000313" key="1">
    <source>
        <dbReference type="EMBL" id="MBD2733415.1"/>
    </source>
</evidence>
<sequence length="305" mass="34846">MTRFPYDQFAKDYLKELLQPLGEVETSRKVPAQIREIDVYFIPSSQSSETIELGLLGKFAAEPALIEPFRNAATIAEIRSCMNKLFDIFAEIKRQTKVDKNRIPESELPRLWILSPTVSESILNGFRTSSDEDNWGVGVHFLAEYLRTSIVAIHQLPSTQETLWLRILGKGRVQQQAIDELEALPRNNPLRSKAIDLLLSLKTTLEVNQNIDDEDRDLIMRLSPIYEQKLAEAKQEGIQEGLDEGIRAERRNVIENLLRVRFGSLDPELIIIIEPLLALSPEQFTPLLLQLSREELLNRFLGDLS</sequence>
<comment type="caution">
    <text evidence="1">The sequence shown here is derived from an EMBL/GenBank/DDBJ whole genome shotgun (WGS) entry which is preliminary data.</text>
</comment>
<dbReference type="Proteomes" id="UP000637383">
    <property type="component" value="Unassembled WGS sequence"/>
</dbReference>
<name>A0ABR8K1W9_9NOSO</name>
<reference evidence="1 2" key="1">
    <citation type="journal article" date="2020" name="ISME J.">
        <title>Comparative genomics reveals insights into cyanobacterial evolution and habitat adaptation.</title>
        <authorList>
            <person name="Chen M.Y."/>
            <person name="Teng W.K."/>
            <person name="Zhao L."/>
            <person name="Hu C.X."/>
            <person name="Zhou Y.K."/>
            <person name="Han B.P."/>
            <person name="Song L.R."/>
            <person name="Shu W.S."/>
        </authorList>
    </citation>
    <scope>NUCLEOTIDE SEQUENCE [LARGE SCALE GENOMIC DNA]</scope>
    <source>
        <strain evidence="1 2">FACHB-159</strain>
    </source>
</reference>
<gene>
    <name evidence="1" type="ORF">H6H03_05745</name>
</gene>
<dbReference type="EMBL" id="JACJTU010000004">
    <property type="protein sequence ID" value="MBD2733415.1"/>
    <property type="molecule type" value="Genomic_DNA"/>
</dbReference>
<keyword evidence="2" id="KW-1185">Reference proteome</keyword>
<accession>A0ABR8K1W9</accession>